<accession>A0ACB9IMY0</accession>
<proteinExistence type="predicted"/>
<comment type="caution">
    <text evidence="1">The sequence shown here is derived from an EMBL/GenBank/DDBJ whole genome shotgun (WGS) entry which is preliminary data.</text>
</comment>
<reference evidence="2" key="1">
    <citation type="journal article" date="2022" name="Mol. Ecol. Resour.">
        <title>The genomes of chicory, endive, great burdock and yacon provide insights into Asteraceae palaeo-polyploidization history and plant inulin production.</title>
        <authorList>
            <person name="Fan W."/>
            <person name="Wang S."/>
            <person name="Wang H."/>
            <person name="Wang A."/>
            <person name="Jiang F."/>
            <person name="Liu H."/>
            <person name="Zhao H."/>
            <person name="Xu D."/>
            <person name="Zhang Y."/>
        </authorList>
    </citation>
    <scope>NUCLEOTIDE SEQUENCE [LARGE SCALE GENOMIC DNA]</scope>
    <source>
        <strain evidence="2">cv. Yunnan</strain>
    </source>
</reference>
<sequence length="504" mass="57715">MDHLFKFNHNNFTPTFHTTILQEPIFLALFAVGFFLVLKTYFISSSPPIYLVDYSCLKPPNHLRVPFSSFLEHSRIVHSLDQQSVDFLSKVLVSSGQSQRTYIPPSLHYIPPRSTHEDAIKEAQTVLFPVFEDLLTKTQLSPREIDIIIVNCSGFCPFPSLSAIIVNRFSMREDVKSFNISGMGCSASALAVDMAQNLLKVHNNSNAVILSTEILSNGWYAGKDRSMMILNCLFRSGSAAILMTNKTSAKRILKYRLLYAQRTQGTFDDISYNSAIREEDSEGFTGVTLKKDVLHVAGELLRANFQVLGSSILPLEEKIRYEFSIVRRKFIDKSIELYVPNFRKVIQHYCLPTSVKSVIMEIGKKMKLKEEDIEAALMTLHRFGNHSSSSLWYELAYMEGRERVKQGERVLGWGVDLNVQVCRPEPWGSGQHWYQSRRLDEGTMTASNNNIGKLRRTKENCLGTRQRLNFKRNSWSEDRREILSRFENLNIDRRRVNLGGKDMV</sequence>
<keyword evidence="2" id="KW-1185">Reference proteome</keyword>
<evidence type="ECO:0000313" key="1">
    <source>
        <dbReference type="EMBL" id="KAI3808855.1"/>
    </source>
</evidence>
<reference evidence="1 2" key="2">
    <citation type="journal article" date="2022" name="Mol. Ecol. Resour.">
        <title>The genomes of chicory, endive, great burdock and yacon provide insights into Asteraceae paleo-polyploidization history and plant inulin production.</title>
        <authorList>
            <person name="Fan W."/>
            <person name="Wang S."/>
            <person name="Wang H."/>
            <person name="Wang A."/>
            <person name="Jiang F."/>
            <person name="Liu H."/>
            <person name="Zhao H."/>
            <person name="Xu D."/>
            <person name="Zhang Y."/>
        </authorList>
    </citation>
    <scope>NUCLEOTIDE SEQUENCE [LARGE SCALE GENOMIC DNA]</scope>
    <source>
        <strain evidence="2">cv. Yunnan</strain>
        <tissue evidence="1">Leaves</tissue>
    </source>
</reference>
<protein>
    <submittedName>
        <fullName evidence="1">Uncharacterized protein</fullName>
    </submittedName>
</protein>
<organism evidence="1 2">
    <name type="scientific">Smallanthus sonchifolius</name>
    <dbReference type="NCBI Taxonomy" id="185202"/>
    <lineage>
        <taxon>Eukaryota</taxon>
        <taxon>Viridiplantae</taxon>
        <taxon>Streptophyta</taxon>
        <taxon>Embryophyta</taxon>
        <taxon>Tracheophyta</taxon>
        <taxon>Spermatophyta</taxon>
        <taxon>Magnoliopsida</taxon>
        <taxon>eudicotyledons</taxon>
        <taxon>Gunneridae</taxon>
        <taxon>Pentapetalae</taxon>
        <taxon>asterids</taxon>
        <taxon>campanulids</taxon>
        <taxon>Asterales</taxon>
        <taxon>Asteraceae</taxon>
        <taxon>Asteroideae</taxon>
        <taxon>Heliantheae alliance</taxon>
        <taxon>Millerieae</taxon>
        <taxon>Smallanthus</taxon>
    </lineage>
</organism>
<dbReference type="EMBL" id="CM042025">
    <property type="protein sequence ID" value="KAI3808855.1"/>
    <property type="molecule type" value="Genomic_DNA"/>
</dbReference>
<evidence type="ECO:0000313" key="2">
    <source>
        <dbReference type="Proteomes" id="UP001056120"/>
    </source>
</evidence>
<name>A0ACB9IMY0_9ASTR</name>
<dbReference type="Proteomes" id="UP001056120">
    <property type="component" value="Linkage Group LG08"/>
</dbReference>
<gene>
    <name evidence="1" type="ORF">L1987_24818</name>
</gene>